<reference evidence="6" key="1">
    <citation type="submission" date="2022-08" db="UniProtKB">
        <authorList>
            <consortium name="EnsemblMetazoa"/>
        </authorList>
    </citation>
    <scope>IDENTIFICATION</scope>
    <source>
        <strain evidence="6">Dongola</strain>
    </source>
</reference>
<dbReference type="VEuPathDB" id="VectorBase:AARA21_003502"/>
<dbReference type="PANTHER" id="PTHR24379">
    <property type="entry name" value="KRAB AND ZINC FINGER DOMAIN-CONTAINING"/>
    <property type="match status" value="1"/>
</dbReference>
<sequence>MASIPGDNSNICRFCLCQEEKQLMLISRTLHPSLTIEDVRRFTGIQKLPDDANGLAICFECLGSLKKSADFRYACIRNDSTFRQLSAEAAACRKGNPTKPVDHSEQIVSADPLELKFEIIYHEEDSLEPVDEDQLVRSIVNESFCADGATQGAAEEAYSANHIELGEPMSDANEENDAFESHRIMNYRAGTDSLNTRRTRKPRKRKPPNGEPEDLPSSSVEGKVRKKYDRRKVLCHLCGKTVADISVHLVSHKQEANHQCPHCPTKMTHPSNLLRHVESVHMKKIIKTCALCGEGFKHMSVYTGHMLTKHNIGKTYKCELCSQVFKYPGNLREHRKRKHSTGSECVCPICGMMFNDRGVLKRHAAVHSTDTPYHCKHCPKQFKSGEAKKAHELTHSGVKFDCKFCNKSYRYRTQLCTHVTRTHRIKVEENSSASD</sequence>
<evidence type="ECO:0000313" key="7">
    <source>
        <dbReference type="Proteomes" id="UP000075840"/>
    </source>
</evidence>
<dbReference type="GeneID" id="120901318"/>
<protein>
    <recommendedName>
        <fullName evidence="8">ZAD domain-containing protein</fullName>
    </recommendedName>
</protein>
<proteinExistence type="predicted"/>
<dbReference type="GO" id="GO:0005634">
    <property type="term" value="C:nucleus"/>
    <property type="evidence" value="ECO:0007669"/>
    <property type="project" value="InterPro"/>
</dbReference>
<evidence type="ECO:0008006" key="8">
    <source>
        <dbReference type="Google" id="ProtNLM"/>
    </source>
</evidence>
<dbReference type="EnsemblMetazoa" id="AARA016448-RA">
    <property type="protein sequence ID" value="AARA016448-PA"/>
    <property type="gene ID" value="AARA016448"/>
</dbReference>
<dbReference type="VEuPathDB" id="VectorBase:AARA016448"/>
<dbReference type="PROSITE" id="PS51915">
    <property type="entry name" value="ZAD"/>
    <property type="match status" value="1"/>
</dbReference>
<dbReference type="Pfam" id="PF07776">
    <property type="entry name" value="zf-AD"/>
    <property type="match status" value="1"/>
</dbReference>
<dbReference type="Gene3D" id="3.30.160.60">
    <property type="entry name" value="Classic Zinc Finger"/>
    <property type="match status" value="4"/>
</dbReference>
<dbReference type="SMART" id="SM00868">
    <property type="entry name" value="zf-AD"/>
    <property type="match status" value="1"/>
</dbReference>
<keyword evidence="1" id="KW-0479">Metal-binding</keyword>
<evidence type="ECO:0000256" key="3">
    <source>
        <dbReference type="ARBA" id="ARBA00022771"/>
    </source>
</evidence>
<keyword evidence="7" id="KW-1185">Reference proteome</keyword>
<organism evidence="6 7">
    <name type="scientific">Anopheles arabiensis</name>
    <name type="common">Mosquito</name>
    <dbReference type="NCBI Taxonomy" id="7173"/>
    <lineage>
        <taxon>Eukaryota</taxon>
        <taxon>Metazoa</taxon>
        <taxon>Ecdysozoa</taxon>
        <taxon>Arthropoda</taxon>
        <taxon>Hexapoda</taxon>
        <taxon>Insecta</taxon>
        <taxon>Pterygota</taxon>
        <taxon>Neoptera</taxon>
        <taxon>Endopterygota</taxon>
        <taxon>Diptera</taxon>
        <taxon>Nematocera</taxon>
        <taxon>Culicoidea</taxon>
        <taxon>Culicidae</taxon>
        <taxon>Anophelinae</taxon>
        <taxon>Anopheles</taxon>
    </lineage>
</organism>
<dbReference type="AlphaFoldDB" id="A0A1Y9GLR5"/>
<evidence type="ECO:0000256" key="2">
    <source>
        <dbReference type="ARBA" id="ARBA00022737"/>
    </source>
</evidence>
<dbReference type="SUPFAM" id="SSF57716">
    <property type="entry name" value="Glucocorticoid receptor-like (DNA-binding domain)"/>
    <property type="match status" value="1"/>
</dbReference>
<dbReference type="Proteomes" id="UP000075840">
    <property type="component" value="Unassembled WGS sequence"/>
</dbReference>
<dbReference type="PROSITE" id="PS50157">
    <property type="entry name" value="ZINC_FINGER_C2H2_2"/>
    <property type="match status" value="4"/>
</dbReference>
<dbReference type="InterPro" id="IPR013087">
    <property type="entry name" value="Znf_C2H2_type"/>
</dbReference>
<keyword evidence="3" id="KW-0863">Zinc-finger</keyword>
<dbReference type="InterPro" id="IPR012934">
    <property type="entry name" value="Znf_AD"/>
</dbReference>
<dbReference type="PANTHER" id="PTHR24379:SF121">
    <property type="entry name" value="C2H2-TYPE DOMAIN-CONTAINING PROTEIN"/>
    <property type="match status" value="1"/>
</dbReference>
<dbReference type="RefSeq" id="XP_040165097.1">
    <property type="nucleotide sequence ID" value="XM_040309163.1"/>
</dbReference>
<accession>A0A1Y9GLR5</accession>
<evidence type="ECO:0000313" key="6">
    <source>
        <dbReference type="EnsemblMetazoa" id="AARA016448-PA"/>
    </source>
</evidence>
<keyword evidence="4" id="KW-0862">Zinc</keyword>
<dbReference type="PROSITE" id="PS00028">
    <property type="entry name" value="ZINC_FINGER_C2H2_1"/>
    <property type="match status" value="5"/>
</dbReference>
<dbReference type="SMART" id="SM00355">
    <property type="entry name" value="ZnF_C2H2"/>
    <property type="match status" value="7"/>
</dbReference>
<keyword evidence="2" id="KW-0677">Repeat</keyword>
<dbReference type="Pfam" id="PF00096">
    <property type="entry name" value="zf-C2H2"/>
    <property type="match status" value="2"/>
</dbReference>
<dbReference type="EMBL" id="APCN01001963">
    <property type="status" value="NOT_ANNOTATED_CDS"/>
    <property type="molecule type" value="Genomic_DNA"/>
</dbReference>
<evidence type="ECO:0000256" key="4">
    <source>
        <dbReference type="ARBA" id="ARBA00022833"/>
    </source>
</evidence>
<dbReference type="SUPFAM" id="SSF57667">
    <property type="entry name" value="beta-beta-alpha zinc fingers"/>
    <property type="match status" value="3"/>
</dbReference>
<name>A0A1Y9GLR5_ANOAR</name>
<feature type="region of interest" description="Disordered" evidence="5">
    <location>
        <begin position="184"/>
        <end position="223"/>
    </location>
</feature>
<dbReference type="GO" id="GO:0008270">
    <property type="term" value="F:zinc ion binding"/>
    <property type="evidence" value="ECO:0007669"/>
    <property type="project" value="UniProtKB-UniRule"/>
</dbReference>
<dbReference type="InterPro" id="IPR036236">
    <property type="entry name" value="Znf_C2H2_sf"/>
</dbReference>
<feature type="compositionally biased region" description="Basic residues" evidence="5">
    <location>
        <begin position="197"/>
        <end position="207"/>
    </location>
</feature>
<evidence type="ECO:0000256" key="5">
    <source>
        <dbReference type="SAM" id="MobiDB-lite"/>
    </source>
</evidence>
<evidence type="ECO:0000256" key="1">
    <source>
        <dbReference type="ARBA" id="ARBA00022723"/>
    </source>
</evidence>